<name>A0A450RTB6_9GAMM</name>
<accession>A0A450RTB6</accession>
<evidence type="ECO:0000313" key="1">
    <source>
        <dbReference type="EMBL" id="VFJ42340.1"/>
    </source>
</evidence>
<gene>
    <name evidence="1" type="ORF">BECKFW1821A_GA0114235_1001101</name>
</gene>
<reference evidence="1" key="1">
    <citation type="submission" date="2019-02" db="EMBL/GenBank/DDBJ databases">
        <authorList>
            <person name="Gruber-Vodicka R. H."/>
            <person name="Seah K. B. B."/>
        </authorList>
    </citation>
    <scope>NUCLEOTIDE SEQUENCE</scope>
    <source>
        <strain evidence="1">BECK_BZ15</strain>
    </source>
</reference>
<protein>
    <submittedName>
        <fullName evidence="1">Uncharacterized protein</fullName>
    </submittedName>
</protein>
<dbReference type="SUPFAM" id="SSF52172">
    <property type="entry name" value="CheY-like"/>
    <property type="match status" value="1"/>
</dbReference>
<organism evidence="1">
    <name type="scientific">Candidatus Kentrum sp. FW</name>
    <dbReference type="NCBI Taxonomy" id="2126338"/>
    <lineage>
        <taxon>Bacteria</taxon>
        <taxon>Pseudomonadati</taxon>
        <taxon>Pseudomonadota</taxon>
        <taxon>Gammaproteobacteria</taxon>
        <taxon>Candidatus Kentrum</taxon>
    </lineage>
</organism>
<dbReference type="Gene3D" id="3.40.50.2300">
    <property type="match status" value="1"/>
</dbReference>
<dbReference type="AlphaFoldDB" id="A0A450RTB6"/>
<dbReference type="InterPro" id="IPR011006">
    <property type="entry name" value="CheY-like_superfamily"/>
</dbReference>
<sequence length="451" mass="50993">MNITKPVCQFRILVIEDQEKWYESMEESLRDILGSESARYHWDLAAHATAAKEKVATNHYHFISIDQNMSERPGEQVFPSAGRSLWERFAKTQRFSFRIVYTAYGEPALGADAVRTGKAECWEKSMTGRTHPERAIYSADGWAERIKEILDREYIGYALGQGGKFLPPGMARVARRMAGSCRVGEKPDFQVPPEKESGYLKDCLVLWESALHLAWAQAMALTQKQYADTGMIVTNSETLTNRETDLGRLLPEIAKQGWLGAWGKTIGSGDPETFEGAGNRFLVLASHPLRQLRDRISDTFTFDSLQEEVQSSRDPLLALLDALAFWADNPLLIHVGPVKKEQDRWAAEALRGGEQPVEQMEFDASAPIETVHIPENNVFILWQGPGKEPTLVNLSPFVTVETDESTQRPVLWLISHHRDGIWYRRSLRDGTVHPWKGIAEKERKSLEAAWG</sequence>
<proteinExistence type="predicted"/>
<dbReference type="EMBL" id="CAADEW010000001">
    <property type="protein sequence ID" value="VFJ42340.1"/>
    <property type="molecule type" value="Genomic_DNA"/>
</dbReference>